<proteinExistence type="predicted"/>
<sequence length="181" mass="20818">MACSPPARYSDHIQSDPLYRKTLRSIHPMEAAGIISAQSYGGRRGHTTRYVIVNEHDPRKKLLRSATRIPRHFLMEEPAEILELYPRNIKRYAPAALTTNHTLTAHTHHSSISVKRRKRRRMGKEKEAYRWGRLIGPDPSLTCTSLHTSTSGTAGRDTGLKTAEEDMECMKRMKRRMVRKK</sequence>
<dbReference type="Proteomes" id="UP001057452">
    <property type="component" value="Chromosome 3"/>
</dbReference>
<evidence type="ECO:0000313" key="2">
    <source>
        <dbReference type="Proteomes" id="UP001057452"/>
    </source>
</evidence>
<comment type="caution">
    <text evidence="1">The sequence shown here is derived from an EMBL/GenBank/DDBJ whole genome shotgun (WGS) entry which is preliminary data.</text>
</comment>
<gene>
    <name evidence="1" type="ORF">KUCAC02_001741</name>
</gene>
<evidence type="ECO:0000313" key="1">
    <source>
        <dbReference type="EMBL" id="KAI4830088.1"/>
    </source>
</evidence>
<reference evidence="1" key="1">
    <citation type="submission" date="2022-05" db="EMBL/GenBank/DDBJ databases">
        <title>Chromosome-level genome of Chaenocephalus aceratus.</title>
        <authorList>
            <person name="Park H."/>
        </authorList>
    </citation>
    <scope>NUCLEOTIDE SEQUENCE</scope>
    <source>
        <strain evidence="1">KU_202001</strain>
    </source>
</reference>
<dbReference type="EMBL" id="CM043787">
    <property type="protein sequence ID" value="KAI4830088.1"/>
    <property type="molecule type" value="Genomic_DNA"/>
</dbReference>
<name>A0ACB9XSW9_CHAAC</name>
<protein>
    <submittedName>
        <fullName evidence="1">Uncharacterized protein</fullName>
    </submittedName>
</protein>
<accession>A0ACB9XSW9</accession>
<organism evidence="1 2">
    <name type="scientific">Chaenocephalus aceratus</name>
    <name type="common">Blackfin icefish</name>
    <name type="synonym">Chaenichthys aceratus</name>
    <dbReference type="NCBI Taxonomy" id="36190"/>
    <lineage>
        <taxon>Eukaryota</taxon>
        <taxon>Metazoa</taxon>
        <taxon>Chordata</taxon>
        <taxon>Craniata</taxon>
        <taxon>Vertebrata</taxon>
        <taxon>Euteleostomi</taxon>
        <taxon>Actinopterygii</taxon>
        <taxon>Neopterygii</taxon>
        <taxon>Teleostei</taxon>
        <taxon>Neoteleostei</taxon>
        <taxon>Acanthomorphata</taxon>
        <taxon>Eupercaria</taxon>
        <taxon>Perciformes</taxon>
        <taxon>Notothenioidei</taxon>
        <taxon>Channichthyidae</taxon>
        <taxon>Chaenocephalus</taxon>
    </lineage>
</organism>
<keyword evidence="2" id="KW-1185">Reference proteome</keyword>